<dbReference type="Proteomes" id="UP000254230">
    <property type="component" value="Unassembled WGS sequence"/>
</dbReference>
<gene>
    <name evidence="1" type="ORF">Lqua_0381</name>
    <name evidence="2" type="ORF">NCTC12376_03472</name>
</gene>
<reference evidence="1 3" key="1">
    <citation type="submission" date="2015-11" db="EMBL/GenBank/DDBJ databases">
        <title>Genomic analysis of 38 Legionella species identifies large and diverse effector repertoires.</title>
        <authorList>
            <person name="Burstein D."/>
            <person name="Amaro F."/>
            <person name="Zusman T."/>
            <person name="Lifshitz Z."/>
            <person name="Cohen O."/>
            <person name="Gilbert J.A."/>
            <person name="Pupko T."/>
            <person name="Shuman H.A."/>
            <person name="Segal G."/>
        </authorList>
    </citation>
    <scope>NUCLEOTIDE SEQUENCE [LARGE SCALE GENOMIC DNA]</scope>
    <source>
        <strain evidence="1 3">ATCC 49507</strain>
    </source>
</reference>
<evidence type="ECO:0000313" key="3">
    <source>
        <dbReference type="Proteomes" id="UP000054639"/>
    </source>
</evidence>
<protein>
    <submittedName>
        <fullName evidence="2">Predicted membrane protein</fullName>
    </submittedName>
</protein>
<dbReference type="Proteomes" id="UP000054639">
    <property type="component" value="Unassembled WGS sequence"/>
</dbReference>
<evidence type="ECO:0000313" key="2">
    <source>
        <dbReference type="EMBL" id="STY83006.1"/>
    </source>
</evidence>
<evidence type="ECO:0000313" key="1">
    <source>
        <dbReference type="EMBL" id="KTD53942.1"/>
    </source>
</evidence>
<name>A0A378P924_9GAMM</name>
<evidence type="ECO:0000313" key="4">
    <source>
        <dbReference type="Proteomes" id="UP000254230"/>
    </source>
</evidence>
<dbReference type="InterPro" id="IPR010406">
    <property type="entry name" value="DUF1003"/>
</dbReference>
<dbReference type="Pfam" id="PF06210">
    <property type="entry name" value="DUF1003"/>
    <property type="match status" value="1"/>
</dbReference>
<organism evidence="2 4">
    <name type="scientific">Legionella quateirensis</name>
    <dbReference type="NCBI Taxonomy" id="45072"/>
    <lineage>
        <taxon>Bacteria</taxon>
        <taxon>Pseudomonadati</taxon>
        <taxon>Pseudomonadota</taxon>
        <taxon>Gammaproteobacteria</taxon>
        <taxon>Legionellales</taxon>
        <taxon>Legionellaceae</taxon>
        <taxon>Legionella</taxon>
    </lineage>
</organism>
<proteinExistence type="predicted"/>
<reference evidence="2 4" key="2">
    <citation type="submission" date="2018-06" db="EMBL/GenBank/DDBJ databases">
        <authorList>
            <consortium name="Pathogen Informatics"/>
            <person name="Doyle S."/>
        </authorList>
    </citation>
    <scope>NUCLEOTIDE SEQUENCE [LARGE SCALE GENOMIC DNA]</scope>
    <source>
        <strain evidence="2 4">NCTC12376</strain>
    </source>
</reference>
<dbReference type="EMBL" id="UGOW01000003">
    <property type="protein sequence ID" value="STY83006.1"/>
    <property type="molecule type" value="Genomic_DNA"/>
</dbReference>
<keyword evidence="3" id="KW-1185">Reference proteome</keyword>
<accession>A0A378P924</accession>
<dbReference type="EMBL" id="LNYR01000003">
    <property type="protein sequence ID" value="KTD53942.1"/>
    <property type="molecule type" value="Genomic_DNA"/>
</dbReference>
<sequence>MEEKDRRRGEHDYKINLKAELEIRLLDEKMDHLMMHQNKRMVEIQELQMDYLEDILKKIEEKIIQ</sequence>
<dbReference type="AlphaFoldDB" id="A0A378P924"/>